<evidence type="ECO:0000313" key="2">
    <source>
        <dbReference type="RefSeq" id="XP_034247455.1"/>
    </source>
</evidence>
<name>A0A6P8Z9W3_THRPL</name>
<dbReference type="InParanoid" id="A0A6P8Z9W3"/>
<dbReference type="RefSeq" id="XP_034247455.1">
    <property type="nucleotide sequence ID" value="XM_034391564.1"/>
</dbReference>
<evidence type="ECO:0000313" key="1">
    <source>
        <dbReference type="Proteomes" id="UP000515158"/>
    </source>
</evidence>
<protein>
    <submittedName>
        <fullName evidence="2">Uncharacterized protein LOC117649114</fullName>
    </submittedName>
</protein>
<keyword evidence="1" id="KW-1185">Reference proteome</keyword>
<accession>A0A6P8Z9W3</accession>
<gene>
    <name evidence="2" type="primary">LOC117649114</name>
</gene>
<sequence>MFAMNAVRRAAAVAIRSDGSRRGVAAYTDIVGTPPTVRISFSEKVGHGVLLFFGIMGYPIYSMLEMAKIRSEEYAQLEIPEEWQAWKERQQK</sequence>
<dbReference type="GeneID" id="117649114"/>
<dbReference type="KEGG" id="tpal:117649114"/>
<dbReference type="Proteomes" id="UP000515158">
    <property type="component" value="Unplaced"/>
</dbReference>
<dbReference type="AlphaFoldDB" id="A0A6P8Z9W3"/>
<reference evidence="2" key="1">
    <citation type="submission" date="2025-08" db="UniProtKB">
        <authorList>
            <consortium name="RefSeq"/>
        </authorList>
    </citation>
    <scope>IDENTIFICATION</scope>
    <source>
        <tissue evidence="2">Total insect</tissue>
    </source>
</reference>
<dbReference type="OrthoDB" id="6093252at2759"/>
<organism evidence="2">
    <name type="scientific">Thrips palmi</name>
    <name type="common">Melon thrips</name>
    <dbReference type="NCBI Taxonomy" id="161013"/>
    <lineage>
        <taxon>Eukaryota</taxon>
        <taxon>Metazoa</taxon>
        <taxon>Ecdysozoa</taxon>
        <taxon>Arthropoda</taxon>
        <taxon>Hexapoda</taxon>
        <taxon>Insecta</taxon>
        <taxon>Pterygota</taxon>
        <taxon>Neoptera</taxon>
        <taxon>Paraneoptera</taxon>
        <taxon>Thysanoptera</taxon>
        <taxon>Terebrantia</taxon>
        <taxon>Thripoidea</taxon>
        <taxon>Thripidae</taxon>
        <taxon>Thrips</taxon>
    </lineage>
</organism>
<proteinExistence type="predicted"/>